<evidence type="ECO:0000256" key="2">
    <source>
        <dbReference type="ARBA" id="ARBA00006175"/>
    </source>
</evidence>
<dbReference type="SUPFAM" id="SSF81338">
    <property type="entry name" value="Aquaporin-like"/>
    <property type="match status" value="1"/>
</dbReference>
<name>A0A1M5CBR8_9FIRM</name>
<dbReference type="AlphaFoldDB" id="A0A1M5CBR8"/>
<dbReference type="EMBL" id="FQUY01000030">
    <property type="protein sequence ID" value="SHF52165.1"/>
    <property type="molecule type" value="Genomic_DNA"/>
</dbReference>
<dbReference type="NCBIfam" id="TIGR00861">
    <property type="entry name" value="MIP"/>
    <property type="match status" value="1"/>
</dbReference>
<dbReference type="Pfam" id="PF00230">
    <property type="entry name" value="MIP"/>
    <property type="match status" value="1"/>
</dbReference>
<comment type="similarity">
    <text evidence="2 7">Belongs to the MIP/aquaporin (TC 1.A.8) family.</text>
</comment>
<dbReference type="InterPro" id="IPR023271">
    <property type="entry name" value="Aquaporin-like"/>
</dbReference>
<reference evidence="10" key="1">
    <citation type="submission" date="2016-11" db="EMBL/GenBank/DDBJ databases">
        <authorList>
            <person name="Varghese N."/>
            <person name="Submissions S."/>
        </authorList>
    </citation>
    <scope>NUCLEOTIDE SEQUENCE [LARGE SCALE GENOMIC DNA]</scope>
    <source>
        <strain evidence="10">DSM 12395</strain>
    </source>
</reference>
<evidence type="ECO:0000256" key="3">
    <source>
        <dbReference type="ARBA" id="ARBA00022448"/>
    </source>
</evidence>
<evidence type="ECO:0000256" key="6">
    <source>
        <dbReference type="ARBA" id="ARBA00023136"/>
    </source>
</evidence>
<dbReference type="Proteomes" id="UP000184148">
    <property type="component" value="Unassembled WGS sequence"/>
</dbReference>
<gene>
    <name evidence="9" type="ORF">SAMN02745133_02874</name>
</gene>
<feature type="transmembrane region" description="Helical" evidence="8">
    <location>
        <begin position="177"/>
        <end position="200"/>
    </location>
</feature>
<feature type="transmembrane region" description="Helical" evidence="8">
    <location>
        <begin position="84"/>
        <end position="106"/>
    </location>
</feature>
<feature type="transmembrane region" description="Helical" evidence="8">
    <location>
        <begin position="39"/>
        <end position="63"/>
    </location>
</feature>
<dbReference type="PROSITE" id="PS00221">
    <property type="entry name" value="MIP"/>
    <property type="match status" value="1"/>
</dbReference>
<accession>A0A1M5CBR8</accession>
<dbReference type="PANTHER" id="PTHR43829">
    <property type="entry name" value="AQUAPORIN OR AQUAGLYCEROPORIN RELATED"/>
    <property type="match status" value="1"/>
</dbReference>
<dbReference type="InterPro" id="IPR000425">
    <property type="entry name" value="MIP"/>
</dbReference>
<dbReference type="PANTHER" id="PTHR43829:SF9">
    <property type="entry name" value="AQUAPORIN-9"/>
    <property type="match status" value="1"/>
</dbReference>
<dbReference type="Gene3D" id="1.20.1080.10">
    <property type="entry name" value="Glycerol uptake facilitator protein"/>
    <property type="match status" value="1"/>
</dbReference>
<keyword evidence="3 7" id="KW-0813">Transport</keyword>
<dbReference type="InterPro" id="IPR050363">
    <property type="entry name" value="MIP/Aquaporin"/>
</dbReference>
<keyword evidence="4 7" id="KW-0812">Transmembrane</keyword>
<dbReference type="GO" id="GO:0005886">
    <property type="term" value="C:plasma membrane"/>
    <property type="evidence" value="ECO:0007669"/>
    <property type="project" value="TreeGrafter"/>
</dbReference>
<feature type="transmembrane region" description="Helical" evidence="8">
    <location>
        <begin position="144"/>
        <end position="165"/>
    </location>
</feature>
<evidence type="ECO:0000256" key="7">
    <source>
        <dbReference type="RuleBase" id="RU000477"/>
    </source>
</evidence>
<evidence type="ECO:0000256" key="8">
    <source>
        <dbReference type="SAM" id="Phobius"/>
    </source>
</evidence>
<protein>
    <submittedName>
        <fullName evidence="9">Glycerol uptake facilitator protein</fullName>
    </submittedName>
</protein>
<sequence>MQKQLFGECLSEFIGTFALIFVGVASVASLVVAGINVSWWSMSICWGLAVTLGIYISGFVSGGHINPAVTISLAVWKGFDKKKVIPYIISQVLGAFAGASVVYALYSEGIRTFEKAQNIVRASQEGLATAGIFSTFPKPYLSTFQAFMVELAITAFLMLVILAVTDPKNGAAPNGGIPALAIGLTVAILGLSFGPLTGFAMNPARDFGPRIFLLLGGWGSSALGPNLYGLIVPILGPIVGAIIAGAVWEKLIVPYFPKSSHDVPVQKRQQA</sequence>
<evidence type="ECO:0000256" key="4">
    <source>
        <dbReference type="ARBA" id="ARBA00022692"/>
    </source>
</evidence>
<dbReference type="STRING" id="1121429.SAMN02745133_02874"/>
<dbReference type="RefSeq" id="WP_073240057.1">
    <property type="nucleotide sequence ID" value="NZ_FQUY01000030.1"/>
</dbReference>
<keyword evidence="10" id="KW-1185">Reference proteome</keyword>
<dbReference type="OrthoDB" id="9807293at2"/>
<comment type="subcellular location">
    <subcellularLocation>
        <location evidence="1">Membrane</location>
        <topology evidence="1">Multi-pass membrane protein</topology>
    </subcellularLocation>
</comment>
<feature type="transmembrane region" description="Helical" evidence="8">
    <location>
        <begin position="12"/>
        <end position="33"/>
    </location>
</feature>
<evidence type="ECO:0000313" key="9">
    <source>
        <dbReference type="EMBL" id="SHF52165.1"/>
    </source>
</evidence>
<proteinExistence type="inferred from homology"/>
<dbReference type="InterPro" id="IPR022357">
    <property type="entry name" value="MIP_CS"/>
</dbReference>
<keyword evidence="5 8" id="KW-1133">Transmembrane helix</keyword>
<evidence type="ECO:0000313" key="10">
    <source>
        <dbReference type="Proteomes" id="UP000184148"/>
    </source>
</evidence>
<organism evidence="9 10">
    <name type="scientific">Desulforamulus putei DSM 12395</name>
    <dbReference type="NCBI Taxonomy" id="1121429"/>
    <lineage>
        <taxon>Bacteria</taxon>
        <taxon>Bacillati</taxon>
        <taxon>Bacillota</taxon>
        <taxon>Clostridia</taxon>
        <taxon>Eubacteriales</taxon>
        <taxon>Peptococcaceae</taxon>
        <taxon>Desulforamulus</taxon>
    </lineage>
</organism>
<dbReference type="PRINTS" id="PR00783">
    <property type="entry name" value="MINTRINSICP"/>
</dbReference>
<evidence type="ECO:0000256" key="1">
    <source>
        <dbReference type="ARBA" id="ARBA00004141"/>
    </source>
</evidence>
<dbReference type="CDD" id="cd00333">
    <property type="entry name" value="MIP"/>
    <property type="match status" value="1"/>
</dbReference>
<dbReference type="GO" id="GO:0015254">
    <property type="term" value="F:glycerol channel activity"/>
    <property type="evidence" value="ECO:0007669"/>
    <property type="project" value="TreeGrafter"/>
</dbReference>
<evidence type="ECO:0000256" key="5">
    <source>
        <dbReference type="ARBA" id="ARBA00022989"/>
    </source>
</evidence>
<feature type="transmembrane region" description="Helical" evidence="8">
    <location>
        <begin position="227"/>
        <end position="248"/>
    </location>
</feature>
<keyword evidence="6 8" id="KW-0472">Membrane</keyword>